<evidence type="ECO:0000313" key="3">
    <source>
        <dbReference type="EMBL" id="GAX75492.1"/>
    </source>
</evidence>
<reference evidence="3 4" key="1">
    <citation type="submission" date="2017-08" db="EMBL/GenBank/DDBJ databases">
        <title>Acidophilic green algal genome provides insights into adaptation to an acidic environment.</title>
        <authorList>
            <person name="Hirooka S."/>
            <person name="Hirose Y."/>
            <person name="Kanesaki Y."/>
            <person name="Higuchi S."/>
            <person name="Fujiwara T."/>
            <person name="Onuma R."/>
            <person name="Era A."/>
            <person name="Ohbayashi R."/>
            <person name="Uzuka A."/>
            <person name="Nozaki H."/>
            <person name="Yoshikawa H."/>
            <person name="Miyagishima S.Y."/>
        </authorList>
    </citation>
    <scope>NUCLEOTIDE SEQUENCE [LARGE SCALE GENOMIC DNA]</scope>
    <source>
        <strain evidence="3 4">NIES-2499</strain>
    </source>
</reference>
<sequence>MPWVPCAGMMVNSFLLETLNSTSFIFWAVWMGACIMIYLVYGLHHSQGEGVTMDQYGNKIEIEGELFTPDLAAAKSIQAEFVKGKMEQGLGGGQTPSLHDDVNYEAKRDAKREAVANATDI</sequence>
<dbReference type="STRING" id="1157962.A0A250WY01"/>
<protein>
    <recommendedName>
        <fullName evidence="2">Cationic amino acid transporter C-terminal domain-containing protein</fullName>
    </recommendedName>
</protein>
<feature type="domain" description="Cationic amino acid transporter C-terminal" evidence="2">
    <location>
        <begin position="1"/>
        <end position="46"/>
    </location>
</feature>
<organism evidence="3 4">
    <name type="scientific">Chlamydomonas eustigma</name>
    <dbReference type="NCBI Taxonomy" id="1157962"/>
    <lineage>
        <taxon>Eukaryota</taxon>
        <taxon>Viridiplantae</taxon>
        <taxon>Chlorophyta</taxon>
        <taxon>core chlorophytes</taxon>
        <taxon>Chlorophyceae</taxon>
        <taxon>CS clade</taxon>
        <taxon>Chlamydomonadales</taxon>
        <taxon>Chlamydomonadaceae</taxon>
        <taxon>Chlamydomonas</taxon>
    </lineage>
</organism>
<accession>A0A250WY01</accession>
<comment type="caution">
    <text evidence="3">The sequence shown here is derived from an EMBL/GenBank/DDBJ whole genome shotgun (WGS) entry which is preliminary data.</text>
</comment>
<proteinExistence type="predicted"/>
<keyword evidence="1" id="KW-0472">Membrane</keyword>
<name>A0A250WY01_9CHLO</name>
<gene>
    <name evidence="3" type="ORF">CEUSTIGMA_g2935.t1</name>
</gene>
<dbReference type="EMBL" id="BEGY01000012">
    <property type="protein sequence ID" value="GAX75492.1"/>
    <property type="molecule type" value="Genomic_DNA"/>
</dbReference>
<evidence type="ECO:0000256" key="1">
    <source>
        <dbReference type="SAM" id="Phobius"/>
    </source>
</evidence>
<keyword evidence="1" id="KW-1133">Transmembrane helix</keyword>
<dbReference type="Proteomes" id="UP000232323">
    <property type="component" value="Unassembled WGS sequence"/>
</dbReference>
<keyword evidence="1" id="KW-0812">Transmembrane</keyword>
<keyword evidence="4" id="KW-1185">Reference proteome</keyword>
<dbReference type="Pfam" id="PF13906">
    <property type="entry name" value="AA_permease_C"/>
    <property type="match status" value="1"/>
</dbReference>
<feature type="transmembrane region" description="Helical" evidence="1">
    <location>
        <begin position="24"/>
        <end position="43"/>
    </location>
</feature>
<dbReference type="AlphaFoldDB" id="A0A250WY01"/>
<evidence type="ECO:0000259" key="2">
    <source>
        <dbReference type="Pfam" id="PF13906"/>
    </source>
</evidence>
<evidence type="ECO:0000313" key="4">
    <source>
        <dbReference type="Proteomes" id="UP000232323"/>
    </source>
</evidence>
<dbReference type="OrthoDB" id="3900342at2759"/>
<dbReference type="InterPro" id="IPR029485">
    <property type="entry name" value="CAT_C"/>
</dbReference>